<evidence type="ECO:0000313" key="4">
    <source>
        <dbReference type="Proteomes" id="UP001322277"/>
    </source>
</evidence>
<reference evidence="4" key="1">
    <citation type="journal article" date="2023" name="bioRxiv">
        <title>Complete genome of the Medicago anthracnose fungus, Colletotrichum destructivum, reveals a mini-chromosome-like region within a core chromosome.</title>
        <authorList>
            <person name="Lapalu N."/>
            <person name="Simon A."/>
            <person name="Lu A."/>
            <person name="Plaumann P.-L."/>
            <person name="Amselem J."/>
            <person name="Pigne S."/>
            <person name="Auger A."/>
            <person name="Koch C."/>
            <person name="Dallery J.-F."/>
            <person name="O'Connell R.J."/>
        </authorList>
    </citation>
    <scope>NUCLEOTIDE SEQUENCE [LARGE SCALE GENOMIC DNA]</scope>
    <source>
        <strain evidence="4">CBS 520.97</strain>
    </source>
</reference>
<gene>
    <name evidence="3" type="ORF">CDEST_15207</name>
</gene>
<dbReference type="GO" id="GO:0016651">
    <property type="term" value="F:oxidoreductase activity, acting on NAD(P)H"/>
    <property type="evidence" value="ECO:0007669"/>
    <property type="project" value="InterPro"/>
</dbReference>
<dbReference type="Gene3D" id="3.90.180.10">
    <property type="entry name" value="Medium-chain alcohol dehydrogenases, catalytic domain"/>
    <property type="match status" value="1"/>
</dbReference>
<organism evidence="3 4">
    <name type="scientific">Colletotrichum destructivum</name>
    <dbReference type="NCBI Taxonomy" id="34406"/>
    <lineage>
        <taxon>Eukaryota</taxon>
        <taxon>Fungi</taxon>
        <taxon>Dikarya</taxon>
        <taxon>Ascomycota</taxon>
        <taxon>Pezizomycotina</taxon>
        <taxon>Sordariomycetes</taxon>
        <taxon>Hypocreomycetidae</taxon>
        <taxon>Glomerellales</taxon>
        <taxon>Glomerellaceae</taxon>
        <taxon>Colletotrichum</taxon>
        <taxon>Colletotrichum destructivum species complex</taxon>
    </lineage>
</organism>
<dbReference type="AlphaFoldDB" id="A0AAX4J3P7"/>
<dbReference type="KEGG" id="cdet:87951707"/>
<evidence type="ECO:0000256" key="2">
    <source>
        <dbReference type="SAM" id="MobiDB-lite"/>
    </source>
</evidence>
<dbReference type="Gene3D" id="3.40.50.720">
    <property type="entry name" value="NAD(P)-binding Rossmann-like Domain"/>
    <property type="match status" value="1"/>
</dbReference>
<dbReference type="SUPFAM" id="SSF51735">
    <property type="entry name" value="NAD(P)-binding Rossmann-fold domains"/>
    <property type="match status" value="1"/>
</dbReference>
<keyword evidence="1" id="KW-0560">Oxidoreductase</keyword>
<keyword evidence="4" id="KW-1185">Reference proteome</keyword>
<sequence>MALNTTTTTTTTTTSPEQEQEGYTVVGVASSQNAQLVKSCGCAHFVDRKSPTVKQELIDLGPFEAVLAAADAAPDQPVLGAVLAAHGGGTFLSTMGLRAGVELPPGVNGAFTAVMEPYLNPKKREFTEWVWWEFLESELTSMRLQHVPIRILGGLDKVQEAWNLLKEGKVSGQRLAITPSL</sequence>
<evidence type="ECO:0000313" key="3">
    <source>
        <dbReference type="EMBL" id="WQF90193.1"/>
    </source>
</evidence>
<dbReference type="InterPro" id="IPR036291">
    <property type="entry name" value="NAD(P)-bd_dom_sf"/>
</dbReference>
<feature type="region of interest" description="Disordered" evidence="2">
    <location>
        <begin position="1"/>
        <end position="21"/>
    </location>
</feature>
<dbReference type="EMBL" id="CP137315">
    <property type="protein sequence ID" value="WQF90193.1"/>
    <property type="molecule type" value="Genomic_DNA"/>
</dbReference>
<name>A0AAX4J3P7_9PEZI</name>
<protein>
    <submittedName>
        <fullName evidence="3">NAD(P)-binding domain superfamily, trans-enoyl reductase</fullName>
    </submittedName>
</protein>
<dbReference type="InterPro" id="IPR047122">
    <property type="entry name" value="Trans-enoyl_RdTase-like"/>
</dbReference>
<dbReference type="PANTHER" id="PTHR45348:SF2">
    <property type="entry name" value="ZINC-TYPE ALCOHOL DEHYDROGENASE-LIKE PROTEIN C2E1P3.01"/>
    <property type="match status" value="1"/>
</dbReference>
<evidence type="ECO:0000256" key="1">
    <source>
        <dbReference type="ARBA" id="ARBA00023002"/>
    </source>
</evidence>
<accession>A0AAX4J3P7</accession>
<dbReference type="RefSeq" id="XP_062787414.1">
    <property type="nucleotide sequence ID" value="XM_062931363.1"/>
</dbReference>
<dbReference type="Proteomes" id="UP001322277">
    <property type="component" value="Chromosome 11"/>
</dbReference>
<proteinExistence type="predicted"/>
<dbReference type="GeneID" id="87951707"/>
<feature type="compositionally biased region" description="Low complexity" evidence="2">
    <location>
        <begin position="1"/>
        <end position="14"/>
    </location>
</feature>
<dbReference type="PANTHER" id="PTHR45348">
    <property type="entry name" value="HYPOTHETICAL OXIDOREDUCTASE (EUROFUNG)"/>
    <property type="match status" value="1"/>
</dbReference>